<dbReference type="EMBL" id="CP042425">
    <property type="protein sequence ID" value="QEL13856.1"/>
    <property type="molecule type" value="Genomic_DNA"/>
</dbReference>
<evidence type="ECO:0000313" key="2">
    <source>
        <dbReference type="EMBL" id="QEL13882.1"/>
    </source>
</evidence>
<dbReference type="AlphaFoldDB" id="A0A5C1A7B1"/>
<sequence>MASAARAMAAIAAAIAIVLPTPGCGARSGPTTYQVARSDDGRCECEVIEYVDAKDYGMMLDLRIAMDGREVLGRSYLGNKPWVGSTRQFVVGRVGAFYCLSVAGHPGYALAATDATTGAVWFQSTDEPSRSIDDTFAATPSWPKLTDLNWMNAFVLAAGR</sequence>
<gene>
    <name evidence="1" type="ORF">PX52LOC_00714</name>
    <name evidence="2" type="ORF">PX52LOC_00740</name>
    <name evidence="3" type="ORF">PX52LOC_06350</name>
</gene>
<dbReference type="KEGG" id="lrs:PX52LOC_06350"/>
<dbReference type="EMBL" id="CP042425">
    <property type="protein sequence ID" value="QEL13882.1"/>
    <property type="molecule type" value="Genomic_DNA"/>
</dbReference>
<evidence type="ECO:0000313" key="1">
    <source>
        <dbReference type="EMBL" id="QEL13856.1"/>
    </source>
</evidence>
<dbReference type="EMBL" id="CP042425">
    <property type="protein sequence ID" value="QEL19287.1"/>
    <property type="molecule type" value="Genomic_DNA"/>
</dbReference>
<accession>A0A5C1A7B1</accession>
<protein>
    <submittedName>
        <fullName evidence="1">Uncharacterized protein</fullName>
    </submittedName>
</protein>
<evidence type="ECO:0000313" key="3">
    <source>
        <dbReference type="EMBL" id="QEL19287.1"/>
    </source>
</evidence>
<name>A0A5C1A7B1_9BACT</name>
<proteinExistence type="predicted"/>
<dbReference type="Proteomes" id="UP000324974">
    <property type="component" value="Chromosome"/>
</dbReference>
<dbReference type="KEGG" id="lrs:PX52LOC_00714"/>
<organism evidence="1 4">
    <name type="scientific">Limnoglobus roseus</name>
    <dbReference type="NCBI Taxonomy" id="2598579"/>
    <lineage>
        <taxon>Bacteria</taxon>
        <taxon>Pseudomonadati</taxon>
        <taxon>Planctomycetota</taxon>
        <taxon>Planctomycetia</taxon>
        <taxon>Gemmatales</taxon>
        <taxon>Gemmataceae</taxon>
        <taxon>Limnoglobus</taxon>
    </lineage>
</organism>
<evidence type="ECO:0000313" key="4">
    <source>
        <dbReference type="Proteomes" id="UP000324974"/>
    </source>
</evidence>
<dbReference type="KEGG" id="lrs:PX52LOC_00740"/>
<keyword evidence="4" id="KW-1185">Reference proteome</keyword>
<reference evidence="4" key="1">
    <citation type="submission" date="2019-08" db="EMBL/GenBank/DDBJ databases">
        <title>Limnoglobus roseus gen. nov., sp. nov., a novel freshwater planctomycete with a giant genome from the family Gemmataceae.</title>
        <authorList>
            <person name="Kulichevskaya I.S."/>
            <person name="Naumoff D.G."/>
            <person name="Miroshnikov K."/>
            <person name="Ivanova A."/>
            <person name="Philippov D.A."/>
            <person name="Hakobyan A."/>
            <person name="Rijpstra I.C."/>
            <person name="Sinninghe Damste J.S."/>
            <person name="Liesack W."/>
            <person name="Dedysh S.N."/>
        </authorList>
    </citation>
    <scope>NUCLEOTIDE SEQUENCE [LARGE SCALE GENOMIC DNA]</scope>
    <source>
        <strain evidence="4">PX52</strain>
    </source>
</reference>
<reference evidence="1" key="2">
    <citation type="journal article" date="2020" name="Int. J. Syst. Evol. Microbiol.">
        <title>Limnoglobus roseus gen. nov., sp. nov., a novel freshwater planctomycete with a giant genome from the family Gemmataceae.</title>
        <authorList>
            <person name="Kulichevskaya I.S."/>
            <person name="Naumoff D.G."/>
            <person name="Miroshnikov K.K."/>
            <person name="Ivanova A.A."/>
            <person name="Philippov D.A."/>
            <person name="Hakobyan A."/>
            <person name="Rijpstra W.I.C."/>
            <person name="Damste J.S.S."/>
            <person name="Liesack W."/>
            <person name="Dedysh S.N."/>
        </authorList>
    </citation>
    <scope>NUCLEOTIDE SEQUENCE</scope>
    <source>
        <strain evidence="1">PX52</strain>
    </source>
</reference>